<keyword evidence="4" id="KW-1185">Reference proteome</keyword>
<dbReference type="GO" id="GO:0008289">
    <property type="term" value="F:lipid binding"/>
    <property type="evidence" value="ECO:0007669"/>
    <property type="project" value="InterPro"/>
</dbReference>
<dbReference type="SMART" id="SM00239">
    <property type="entry name" value="C2"/>
    <property type="match status" value="4"/>
</dbReference>
<dbReference type="VEuPathDB" id="TrichDB:TRFO_27987"/>
<feature type="compositionally biased region" description="Basic residues" evidence="1">
    <location>
        <begin position="537"/>
        <end position="547"/>
    </location>
</feature>
<evidence type="ECO:0000313" key="4">
    <source>
        <dbReference type="Proteomes" id="UP000179807"/>
    </source>
</evidence>
<protein>
    <recommendedName>
        <fullName evidence="2">C2 domain-containing protein</fullName>
    </recommendedName>
</protein>
<reference evidence="3" key="1">
    <citation type="submission" date="2016-10" db="EMBL/GenBank/DDBJ databases">
        <authorList>
            <person name="Benchimol M."/>
            <person name="Almeida L.G."/>
            <person name="Vasconcelos A.T."/>
            <person name="Perreira-Neves A."/>
            <person name="Rosa I.A."/>
            <person name="Tasca T."/>
            <person name="Bogo M.R."/>
            <person name="de Souza W."/>
        </authorList>
    </citation>
    <scope>NUCLEOTIDE SEQUENCE [LARGE SCALE GENOMIC DNA]</scope>
    <source>
        <strain evidence="3">K</strain>
    </source>
</reference>
<dbReference type="PROSITE" id="PS50004">
    <property type="entry name" value="C2"/>
    <property type="match status" value="2"/>
</dbReference>
<feature type="compositionally biased region" description="Basic and acidic residues" evidence="1">
    <location>
        <begin position="192"/>
        <end position="212"/>
    </location>
</feature>
<dbReference type="Gene3D" id="2.60.40.150">
    <property type="entry name" value="C2 domain"/>
    <property type="match status" value="3"/>
</dbReference>
<evidence type="ECO:0000256" key="1">
    <source>
        <dbReference type="SAM" id="MobiDB-lite"/>
    </source>
</evidence>
<dbReference type="InterPro" id="IPR035892">
    <property type="entry name" value="C2_domain_sf"/>
</dbReference>
<evidence type="ECO:0000259" key="2">
    <source>
        <dbReference type="PROSITE" id="PS50004"/>
    </source>
</evidence>
<feature type="domain" description="C2" evidence="2">
    <location>
        <begin position="216"/>
        <end position="339"/>
    </location>
</feature>
<dbReference type="AlphaFoldDB" id="A0A1J4K174"/>
<proteinExistence type="predicted"/>
<dbReference type="Pfam" id="PF00168">
    <property type="entry name" value="C2"/>
    <property type="match status" value="4"/>
</dbReference>
<feature type="compositionally biased region" description="Polar residues" evidence="1">
    <location>
        <begin position="143"/>
        <end position="153"/>
    </location>
</feature>
<gene>
    <name evidence="3" type="ORF">TRFO_27987</name>
</gene>
<dbReference type="GeneID" id="94840593"/>
<dbReference type="CDD" id="cd00030">
    <property type="entry name" value="C2"/>
    <property type="match status" value="3"/>
</dbReference>
<feature type="domain" description="C2" evidence="2">
    <location>
        <begin position="369"/>
        <end position="488"/>
    </location>
</feature>
<dbReference type="Proteomes" id="UP000179807">
    <property type="component" value="Unassembled WGS sequence"/>
</dbReference>
<dbReference type="EMBL" id="MLAK01000790">
    <property type="protein sequence ID" value="OHT04536.1"/>
    <property type="molecule type" value="Genomic_DNA"/>
</dbReference>
<feature type="region of interest" description="Disordered" evidence="1">
    <location>
        <begin position="535"/>
        <end position="564"/>
    </location>
</feature>
<evidence type="ECO:0000313" key="3">
    <source>
        <dbReference type="EMBL" id="OHT04536.1"/>
    </source>
</evidence>
<dbReference type="InterPro" id="IPR045050">
    <property type="entry name" value="Synaptotagmin_plant"/>
</dbReference>
<dbReference type="OrthoDB" id="270970at2759"/>
<name>A0A1J4K174_9EUKA</name>
<feature type="compositionally biased region" description="Basic residues" evidence="1">
    <location>
        <begin position="156"/>
        <end position="167"/>
    </location>
</feature>
<sequence length="746" mass="85663">MSKLAFYLKICDGKNFSCSTTNDKQNFYLTANLKGDPIESIQKTDLIPACLEPKWNQEFVFNCKNPASDVVYVNMFQTSADNININEISSNDENERIIDPLRFPVKDFPIGFRRIWSEDVKRKKSIVGHLTLEIEVKNIETPTNSTENSVNNFSTPKKKQKNKKSKTEKKSKTDKKSKTEKHRKDKNSKNKSPKDKSPKDKSLKERSSDSKNKQKRSNNTKFKTNTANFDPKYNIYIKVSSGKGLPQINKDELLDPYVVFQVEGSSLIAMSKPVLGTQNPIWDDLIKMNGYFLGSDLLHIWVYDRKKVVDLEKNDCVGYNKIFISDLKLGEIQNIEMPLFTVINKCNIIDRNSKPGDAGILSLSFHIAQFSDQPFIQNPFMCTFYQAWIEFIDINNCPNVENSHTNPYIVAKIDPAANGQRQRTSTKENTIHPVWNERHCFLLDDIENQSLSVHMLYENPDENEDTKVCKLRIPLKSYSCNDPTEETKQMKGINFNQGCQIHYRITLVRKGDFPFTENESSKSCKVIKIQKNEKEKKQKIKKQLKKQNKGESSSSSSNSSSISQDSFDFSLGSYSSLYSSSFEGYTSNSESLSSISTDEENAHKNHNHKDSITDNVKVKWSTQSLSITLNYISHLYNFERVYTTFNVFSKDSIKSRKIIRSNSVKVSKNKAKFNQKLSFEKLKKGFEIEISCFEESSENKIGVVRFPIKNLIPNSNQDISLNLKNESNENSGRISLSLFFNVNYRY</sequence>
<dbReference type="PANTHER" id="PTHR10774">
    <property type="entry name" value="EXTENDED SYNAPTOTAGMIN-RELATED"/>
    <property type="match status" value="1"/>
</dbReference>
<dbReference type="RefSeq" id="XP_068357672.1">
    <property type="nucleotide sequence ID" value="XM_068505889.1"/>
</dbReference>
<accession>A0A1J4K174</accession>
<feature type="compositionally biased region" description="Basic residues" evidence="1">
    <location>
        <begin position="178"/>
        <end position="191"/>
    </location>
</feature>
<dbReference type="InterPro" id="IPR000008">
    <property type="entry name" value="C2_dom"/>
</dbReference>
<comment type="caution">
    <text evidence="3">The sequence shown here is derived from an EMBL/GenBank/DDBJ whole genome shotgun (WGS) entry which is preliminary data.</text>
</comment>
<feature type="region of interest" description="Disordered" evidence="1">
    <location>
        <begin position="143"/>
        <end position="226"/>
    </location>
</feature>
<feature type="compositionally biased region" description="Basic and acidic residues" evidence="1">
    <location>
        <begin position="168"/>
        <end position="177"/>
    </location>
</feature>
<dbReference type="PANTHER" id="PTHR10774:SF190">
    <property type="entry name" value="C2 CALCIUM_LIPID-BINDING ENDONUCLEASE_EXONUCLEASE_PHOSPHATASE-RELATED"/>
    <property type="match status" value="1"/>
</dbReference>
<dbReference type="SUPFAM" id="SSF49562">
    <property type="entry name" value="C2 domain (Calcium/lipid-binding domain, CaLB)"/>
    <property type="match status" value="4"/>
</dbReference>
<feature type="compositionally biased region" description="Low complexity" evidence="1">
    <location>
        <begin position="552"/>
        <end position="564"/>
    </location>
</feature>
<organism evidence="3 4">
    <name type="scientific">Tritrichomonas foetus</name>
    <dbReference type="NCBI Taxonomy" id="1144522"/>
    <lineage>
        <taxon>Eukaryota</taxon>
        <taxon>Metamonada</taxon>
        <taxon>Parabasalia</taxon>
        <taxon>Tritrichomonadida</taxon>
        <taxon>Tritrichomonadidae</taxon>
        <taxon>Tritrichomonas</taxon>
    </lineage>
</organism>
<dbReference type="GO" id="GO:0005783">
    <property type="term" value="C:endoplasmic reticulum"/>
    <property type="evidence" value="ECO:0007669"/>
    <property type="project" value="TreeGrafter"/>
</dbReference>